<evidence type="ECO:0000313" key="2">
    <source>
        <dbReference type="EMBL" id="TNN66450.1"/>
    </source>
</evidence>
<evidence type="ECO:0000256" key="1">
    <source>
        <dbReference type="SAM" id="MobiDB-lite"/>
    </source>
</evidence>
<dbReference type="Proteomes" id="UP000314294">
    <property type="component" value="Unassembled WGS sequence"/>
</dbReference>
<organism evidence="2 3">
    <name type="scientific">Liparis tanakae</name>
    <name type="common">Tanaka's snailfish</name>
    <dbReference type="NCBI Taxonomy" id="230148"/>
    <lineage>
        <taxon>Eukaryota</taxon>
        <taxon>Metazoa</taxon>
        <taxon>Chordata</taxon>
        <taxon>Craniata</taxon>
        <taxon>Vertebrata</taxon>
        <taxon>Euteleostomi</taxon>
        <taxon>Actinopterygii</taxon>
        <taxon>Neopterygii</taxon>
        <taxon>Teleostei</taxon>
        <taxon>Neoteleostei</taxon>
        <taxon>Acanthomorphata</taxon>
        <taxon>Eupercaria</taxon>
        <taxon>Perciformes</taxon>
        <taxon>Cottioidei</taxon>
        <taxon>Cottales</taxon>
        <taxon>Liparidae</taxon>
        <taxon>Liparis</taxon>
    </lineage>
</organism>
<accession>A0A4Z2HLL5</accession>
<name>A0A4Z2HLL5_9TELE</name>
<evidence type="ECO:0000313" key="3">
    <source>
        <dbReference type="Proteomes" id="UP000314294"/>
    </source>
</evidence>
<comment type="caution">
    <text evidence="2">The sequence shown here is derived from an EMBL/GenBank/DDBJ whole genome shotgun (WGS) entry which is preliminary data.</text>
</comment>
<sequence length="223" mass="24146">MSGSRRVSDTRPSRQHDDQQRQKWAEHSGTRAETTGRKEASDPARPTPSDDLFAGYAECLTTWHLETPLFNFAPPLADLYVLITQEIIEVLLHLGTHAHQNWKSVQKPSAAELDLQMICITPLSSSISLNWVIRASSGTTARSLAALSSASIAASFSESASFTSSFLRASLVRRLLDVLVDVGSANQLLGPFLPGRGMCMGTLKGGTMTGGKEGMFEVGWPTL</sequence>
<feature type="region of interest" description="Disordered" evidence="1">
    <location>
        <begin position="1"/>
        <end position="48"/>
    </location>
</feature>
<dbReference type="AlphaFoldDB" id="A0A4Z2HLL5"/>
<keyword evidence="3" id="KW-1185">Reference proteome</keyword>
<feature type="compositionally biased region" description="Basic and acidic residues" evidence="1">
    <location>
        <begin position="1"/>
        <end position="42"/>
    </location>
</feature>
<reference evidence="2 3" key="1">
    <citation type="submission" date="2019-03" db="EMBL/GenBank/DDBJ databases">
        <title>First draft genome of Liparis tanakae, snailfish: a comprehensive survey of snailfish specific genes.</title>
        <authorList>
            <person name="Kim W."/>
            <person name="Song I."/>
            <person name="Jeong J.-H."/>
            <person name="Kim D."/>
            <person name="Kim S."/>
            <person name="Ryu S."/>
            <person name="Song J.Y."/>
            <person name="Lee S.K."/>
        </authorList>
    </citation>
    <scope>NUCLEOTIDE SEQUENCE [LARGE SCALE GENOMIC DNA]</scope>
    <source>
        <tissue evidence="2">Muscle</tissue>
    </source>
</reference>
<proteinExistence type="predicted"/>
<gene>
    <name evidence="2" type="ORF">EYF80_023358</name>
</gene>
<protein>
    <submittedName>
        <fullName evidence="2">Uncharacterized protein</fullName>
    </submittedName>
</protein>
<dbReference type="EMBL" id="SRLO01000219">
    <property type="protein sequence ID" value="TNN66450.1"/>
    <property type="molecule type" value="Genomic_DNA"/>
</dbReference>